<dbReference type="KEGG" id="ahg:AHOG_25225"/>
<protein>
    <submittedName>
        <fullName evidence="1">Uncharacterized protein</fullName>
    </submittedName>
</protein>
<name>A0A221W9F4_9PSEU</name>
<dbReference type="EMBL" id="CP022521">
    <property type="protein sequence ID" value="ASO22650.1"/>
    <property type="molecule type" value="Genomic_DNA"/>
</dbReference>
<sequence length="62" mass="6733">MNSLTSRRKSTRSENGGNCIEVGEAPGVVGIRDTKNRDGGALVVSHADFVDFLDTVKDDRLR</sequence>
<evidence type="ECO:0000313" key="2">
    <source>
        <dbReference type="Proteomes" id="UP000204221"/>
    </source>
</evidence>
<accession>A0A221W9F4</accession>
<dbReference type="Pfam" id="PF04149">
    <property type="entry name" value="DUF397"/>
    <property type="match status" value="1"/>
</dbReference>
<gene>
    <name evidence="1" type="ORF">AHOG_25225</name>
</gene>
<dbReference type="InterPro" id="IPR007278">
    <property type="entry name" value="DUF397"/>
</dbReference>
<dbReference type="AlphaFoldDB" id="A0A221W9F4"/>
<evidence type="ECO:0000313" key="1">
    <source>
        <dbReference type="EMBL" id="ASO22650.1"/>
    </source>
</evidence>
<proteinExistence type="predicted"/>
<dbReference type="Proteomes" id="UP000204221">
    <property type="component" value="Chromosome"/>
</dbReference>
<organism evidence="1 2">
    <name type="scientific">Actinoalloteichus hoggarensis</name>
    <dbReference type="NCBI Taxonomy" id="1470176"/>
    <lineage>
        <taxon>Bacteria</taxon>
        <taxon>Bacillati</taxon>
        <taxon>Actinomycetota</taxon>
        <taxon>Actinomycetes</taxon>
        <taxon>Pseudonocardiales</taxon>
        <taxon>Pseudonocardiaceae</taxon>
        <taxon>Actinoalloteichus</taxon>
    </lineage>
</organism>
<keyword evidence="2" id="KW-1185">Reference proteome</keyword>
<reference evidence="1 2" key="1">
    <citation type="submission" date="2017-07" db="EMBL/GenBank/DDBJ databases">
        <title>Complete genome sequence of Actinoalloteichus hoggarensis DSM 45943, type strain of Actinoalloteichus hoggarensis.</title>
        <authorList>
            <person name="Ruckert C."/>
            <person name="Nouioui I."/>
            <person name="Willmese J."/>
            <person name="van Wezel G."/>
            <person name="Klenk H.-P."/>
            <person name="Kalinowski J."/>
            <person name="Zotchev S.B."/>
        </authorList>
    </citation>
    <scope>NUCLEOTIDE SEQUENCE [LARGE SCALE GENOMIC DNA]</scope>
    <source>
        <strain evidence="1 2">DSM 45943</strain>
    </source>
</reference>
<dbReference type="RefSeq" id="WP_245856440.1">
    <property type="nucleotide sequence ID" value="NZ_CP022521.1"/>
</dbReference>